<evidence type="ECO:0008006" key="4">
    <source>
        <dbReference type="Google" id="ProtNLM"/>
    </source>
</evidence>
<organism evidence="2 3">
    <name type="scientific">Methanochimaera problematica</name>
    <dbReference type="NCBI Taxonomy" id="2609417"/>
    <lineage>
        <taxon>Archaea</taxon>
        <taxon>Methanobacteriati</taxon>
        <taxon>Methanobacteriota</taxon>
        <taxon>Stenosarchaea group</taxon>
        <taxon>Methanomicrobia</taxon>
        <taxon>Methanomicrobiales</taxon>
        <taxon>Methanomicrobiaceae</taxon>
        <taxon>Methanochimaera</taxon>
    </lineage>
</organism>
<feature type="transmembrane region" description="Helical" evidence="1">
    <location>
        <begin position="40"/>
        <end position="59"/>
    </location>
</feature>
<protein>
    <recommendedName>
        <fullName evidence="4">DUF3821 domain-containing protein</fullName>
    </recommendedName>
</protein>
<dbReference type="GeneID" id="85229703"/>
<dbReference type="AlphaFoldDB" id="A0AA97I3V3"/>
<proteinExistence type="predicted"/>
<dbReference type="KEGG" id="mefw:F1737_05945"/>
<gene>
    <name evidence="2" type="ORF">F1737_05945</name>
</gene>
<keyword evidence="3" id="KW-1185">Reference proteome</keyword>
<name>A0AA97I3V3_9EURY</name>
<sequence>MSYCRYKKSQHLCLLLQSQKDSYTVPEKVLKSIDENRSKLHLFHIIALSAIIVCIFAASPSTAGEITTNPVFTGLTDTDTLTIYKTTVYPTGTVTEPAYRPGYVTCPKSESATDDYFLKERHISSGFEPEIKLNPLTTSGGTLAKGQTLFVSGKAQSDSEIGIWLYKDGIGNPDKNRFVKLQTDKSGDIIGDGMILDRTRSHKLPSGKYFLYIVSGDSDFINSGFFPDTNREFEEKLKETEVKNPYLKVMLLAEEPWIYYDQQIIADVPLGKPVTIKGTTNLAVGTSLFVTVEPTSTDDPLFHDQIIEVIQVTKGDDYNLWELTFQTSELGFGEYIISVEGADITVDSVSIFNIYDETYAAENPGNDSILVKSYSIDSDSKNLAENSESTEGYIVKSGTKNSDGFTGTLSSPLESAFLVCGIALILGIFRFYSRRRG</sequence>
<keyword evidence="1" id="KW-0812">Transmembrane</keyword>
<dbReference type="RefSeq" id="WP_317135699.1">
    <property type="nucleotide sequence ID" value="NZ_CP043875.1"/>
</dbReference>
<evidence type="ECO:0000313" key="2">
    <source>
        <dbReference type="EMBL" id="WOF16286.1"/>
    </source>
</evidence>
<accession>A0AA97I3V3</accession>
<dbReference type="Proteomes" id="UP001301797">
    <property type="component" value="Chromosome"/>
</dbReference>
<evidence type="ECO:0000256" key="1">
    <source>
        <dbReference type="SAM" id="Phobius"/>
    </source>
</evidence>
<evidence type="ECO:0000313" key="3">
    <source>
        <dbReference type="Proteomes" id="UP001301797"/>
    </source>
</evidence>
<keyword evidence="1" id="KW-0472">Membrane</keyword>
<feature type="transmembrane region" description="Helical" evidence="1">
    <location>
        <begin position="415"/>
        <end position="432"/>
    </location>
</feature>
<reference evidence="2 3" key="1">
    <citation type="submission" date="2019-09" db="EMBL/GenBank/DDBJ databases">
        <title>The complete genome of Methanoplanus sp. FWC-SCC4.</title>
        <authorList>
            <person name="Chen S.-C."/>
            <person name="Zhou Y.-Z."/>
            <person name="Lai M.-C."/>
        </authorList>
    </citation>
    <scope>NUCLEOTIDE SEQUENCE [LARGE SCALE GENOMIC DNA]</scope>
    <source>
        <strain evidence="2 3">FWC-SCC4</strain>
    </source>
</reference>
<keyword evidence="1" id="KW-1133">Transmembrane helix</keyword>
<dbReference type="EMBL" id="CP043875">
    <property type="protein sequence ID" value="WOF16286.1"/>
    <property type="molecule type" value="Genomic_DNA"/>
</dbReference>